<keyword evidence="2" id="KW-1185">Reference proteome</keyword>
<keyword evidence="1" id="KW-0614">Plasmid</keyword>
<organism evidence="1 2">
    <name type="scientific">Streptomyces scopuliridis</name>
    <dbReference type="NCBI Taxonomy" id="452529"/>
    <lineage>
        <taxon>Bacteria</taxon>
        <taxon>Bacillati</taxon>
        <taxon>Actinomycetota</taxon>
        <taxon>Actinomycetes</taxon>
        <taxon>Kitasatosporales</taxon>
        <taxon>Streptomycetaceae</taxon>
        <taxon>Streptomyces</taxon>
    </lineage>
</organism>
<sequence>MTDFRHQSEIQPYTPQPLAVPPGMAVAYTPQGEPVYIPQTAQPPVIVQMPTQPVPAWIRNGLLLAVGLLILCTPATVLLVVAAPAVAAMGQAIAYGGIGIGIGVIGVAAGIKALRETPRPPKKK</sequence>
<accession>A0ACD4ZZB3</accession>
<name>A0ACD4ZZB3_9ACTN</name>
<dbReference type="EMBL" id="CP109111">
    <property type="protein sequence ID" value="WSC03595.1"/>
    <property type="molecule type" value="Genomic_DNA"/>
</dbReference>
<proteinExistence type="predicted"/>
<dbReference type="Proteomes" id="UP001348369">
    <property type="component" value="Plasmid unnamed2"/>
</dbReference>
<geneLocation type="plasmid" evidence="1 2">
    <name>unnamed2</name>
</geneLocation>
<evidence type="ECO:0000313" key="2">
    <source>
        <dbReference type="Proteomes" id="UP001348369"/>
    </source>
</evidence>
<reference evidence="1" key="1">
    <citation type="submission" date="2022-10" db="EMBL/GenBank/DDBJ databases">
        <title>The complete genomes of actinobacterial strains from the NBC collection.</title>
        <authorList>
            <person name="Joergensen T.S."/>
            <person name="Alvarez Arevalo M."/>
            <person name="Sterndorff E.B."/>
            <person name="Faurdal D."/>
            <person name="Vuksanovic O."/>
            <person name="Mourched A.-S."/>
            <person name="Charusanti P."/>
            <person name="Shaw S."/>
            <person name="Blin K."/>
            <person name="Weber T."/>
        </authorList>
    </citation>
    <scope>NUCLEOTIDE SEQUENCE</scope>
    <source>
        <strain evidence="1">NBC 01771</strain>
    </source>
</reference>
<gene>
    <name evidence="1" type="ORF">OG835_42650</name>
</gene>
<protein>
    <submittedName>
        <fullName evidence="1">Uncharacterized protein</fullName>
    </submittedName>
</protein>
<evidence type="ECO:0000313" key="1">
    <source>
        <dbReference type="EMBL" id="WSC03595.1"/>
    </source>
</evidence>